<evidence type="ECO:0000256" key="2">
    <source>
        <dbReference type="ARBA" id="ARBA00022679"/>
    </source>
</evidence>
<dbReference type="PANTHER" id="PTHR47806">
    <property type="entry name" value="50S RIBOSOMAL PROTEIN L3 GLUTAMINE METHYLTRANSFERASE"/>
    <property type="match status" value="1"/>
</dbReference>
<name>A0ABT3T2S1_9GAMM</name>
<dbReference type="Pfam" id="PF05175">
    <property type="entry name" value="MTS"/>
    <property type="match status" value="1"/>
</dbReference>
<organism evidence="5 6">
    <name type="scientific">Candidatus Marimicrobium litorale</name>
    <dbReference type="NCBI Taxonomy" id="2518991"/>
    <lineage>
        <taxon>Bacteria</taxon>
        <taxon>Pseudomonadati</taxon>
        <taxon>Pseudomonadota</taxon>
        <taxon>Gammaproteobacteria</taxon>
        <taxon>Cellvibrionales</taxon>
        <taxon>Halieaceae</taxon>
        <taxon>Marimicrobium</taxon>
    </lineage>
</organism>
<keyword evidence="5" id="KW-0687">Ribonucleoprotein</keyword>
<dbReference type="SUPFAM" id="SSF53335">
    <property type="entry name" value="S-adenosyl-L-methionine-dependent methyltransferases"/>
    <property type="match status" value="1"/>
</dbReference>
<keyword evidence="2" id="KW-0808">Transferase</keyword>
<gene>
    <name evidence="5" type="ORF">EYC82_04215</name>
</gene>
<keyword evidence="3" id="KW-0949">S-adenosyl-L-methionine</keyword>
<evidence type="ECO:0000313" key="5">
    <source>
        <dbReference type="EMBL" id="MCX2976551.1"/>
    </source>
</evidence>
<dbReference type="InterPro" id="IPR007848">
    <property type="entry name" value="Small_mtfrase_dom"/>
</dbReference>
<evidence type="ECO:0000256" key="3">
    <source>
        <dbReference type="ARBA" id="ARBA00022691"/>
    </source>
</evidence>
<accession>A0ABT3T2S1</accession>
<dbReference type="InterPro" id="IPR029063">
    <property type="entry name" value="SAM-dependent_MTases_sf"/>
</dbReference>
<evidence type="ECO:0000313" key="6">
    <source>
        <dbReference type="Proteomes" id="UP001143304"/>
    </source>
</evidence>
<keyword evidence="5" id="KW-0689">Ribosomal protein</keyword>
<dbReference type="GO" id="GO:0032259">
    <property type="term" value="P:methylation"/>
    <property type="evidence" value="ECO:0007669"/>
    <property type="project" value="UniProtKB-KW"/>
</dbReference>
<dbReference type="EMBL" id="SHNO01000001">
    <property type="protein sequence ID" value="MCX2976551.1"/>
    <property type="molecule type" value="Genomic_DNA"/>
</dbReference>
<feature type="domain" description="Methyltransferase small" evidence="4">
    <location>
        <begin position="132"/>
        <end position="215"/>
    </location>
</feature>
<evidence type="ECO:0000259" key="4">
    <source>
        <dbReference type="Pfam" id="PF05175"/>
    </source>
</evidence>
<protein>
    <submittedName>
        <fullName evidence="5">50S ribosomal protein L3 N(5)-glutamine methyltransferase</fullName>
    </submittedName>
</protein>
<dbReference type="InterPro" id="IPR017127">
    <property type="entry name" value="Ribosome_uL3_MTase"/>
</dbReference>
<dbReference type="GO" id="GO:0008168">
    <property type="term" value="F:methyltransferase activity"/>
    <property type="evidence" value="ECO:0007669"/>
    <property type="project" value="UniProtKB-KW"/>
</dbReference>
<sequence length="307" mass="34546">MSFSNRETTVPIKLGEAIDYCCRELESSDAFFGHGTDNAWDEAVQLVLAVAQLPTDSGQEVLHREIRPSQQTELLALLHRRIHEQVPLPYLLGRAWFAGLEFLCDERAIVPRSPLAELILNGFQPWYFGPEPRRILDLCCGGGCIGLAVAHYYPNCRVDLVDIDRDALALSHDNRVRLELPQERVRIIQSDGFADLDDTRYDIILTNPPYVDSLELEAMPREYHAEPALALASGADGLDLTRRILGSAREFLTETGLIIGEVGHSWRSLDRCFPTIPFTWIDCEDGGEGVFVMSAQELQKYGDCWQD</sequence>
<comment type="caution">
    <text evidence="5">The sequence shown here is derived from an EMBL/GenBank/DDBJ whole genome shotgun (WGS) entry which is preliminary data.</text>
</comment>
<dbReference type="InterPro" id="IPR002052">
    <property type="entry name" value="DNA_methylase_N6_adenine_CS"/>
</dbReference>
<dbReference type="Gene3D" id="1.10.8.10">
    <property type="entry name" value="DNA helicase RuvA subunit, C-terminal domain"/>
    <property type="match status" value="1"/>
</dbReference>
<dbReference type="InterPro" id="IPR004556">
    <property type="entry name" value="HemK-like"/>
</dbReference>
<dbReference type="NCBIfam" id="TIGR00536">
    <property type="entry name" value="hemK_fam"/>
    <property type="match status" value="1"/>
</dbReference>
<dbReference type="Proteomes" id="UP001143304">
    <property type="component" value="Unassembled WGS sequence"/>
</dbReference>
<dbReference type="PROSITE" id="PS00092">
    <property type="entry name" value="N6_MTASE"/>
    <property type="match status" value="1"/>
</dbReference>
<dbReference type="RefSeq" id="WP_279248299.1">
    <property type="nucleotide sequence ID" value="NZ_SHNO01000001.1"/>
</dbReference>
<evidence type="ECO:0000256" key="1">
    <source>
        <dbReference type="ARBA" id="ARBA00022603"/>
    </source>
</evidence>
<keyword evidence="1 5" id="KW-0489">Methyltransferase</keyword>
<dbReference type="GO" id="GO:0005840">
    <property type="term" value="C:ribosome"/>
    <property type="evidence" value="ECO:0007669"/>
    <property type="project" value="UniProtKB-KW"/>
</dbReference>
<reference evidence="5" key="1">
    <citation type="submission" date="2019-02" db="EMBL/GenBank/DDBJ databases">
        <authorList>
            <person name="Li S.-H."/>
        </authorList>
    </citation>
    <scope>NUCLEOTIDE SEQUENCE</scope>
    <source>
        <strain evidence="5">IMCC11814</strain>
    </source>
</reference>
<dbReference type="NCBIfam" id="TIGR03533">
    <property type="entry name" value="L3_gln_methyl"/>
    <property type="match status" value="1"/>
</dbReference>
<keyword evidence="6" id="KW-1185">Reference proteome</keyword>
<dbReference type="PIRSF" id="PIRSF037167">
    <property type="entry name" value="Mtase_YfcB_prd"/>
    <property type="match status" value="1"/>
</dbReference>
<proteinExistence type="predicted"/>
<dbReference type="Gene3D" id="3.40.50.150">
    <property type="entry name" value="Vaccinia Virus protein VP39"/>
    <property type="match status" value="1"/>
</dbReference>
<dbReference type="PANTHER" id="PTHR47806:SF1">
    <property type="entry name" value="RIBOSOMAL PROTEIN UL3 GLUTAMINE METHYLTRANSFERASE"/>
    <property type="match status" value="1"/>
</dbReference>
<dbReference type="CDD" id="cd02440">
    <property type="entry name" value="AdoMet_MTases"/>
    <property type="match status" value="1"/>
</dbReference>